<comment type="similarity">
    <text evidence="2 7">Belongs to the ExbD/TolR family.</text>
</comment>
<dbReference type="InterPro" id="IPR003400">
    <property type="entry name" value="ExbD"/>
</dbReference>
<evidence type="ECO:0000256" key="5">
    <source>
        <dbReference type="ARBA" id="ARBA00022989"/>
    </source>
</evidence>
<dbReference type="GO" id="GO:0015031">
    <property type="term" value="P:protein transport"/>
    <property type="evidence" value="ECO:0007669"/>
    <property type="project" value="UniProtKB-KW"/>
</dbReference>
<proteinExistence type="inferred from homology"/>
<evidence type="ECO:0000313" key="9">
    <source>
        <dbReference type="EMBL" id="BET44559.1"/>
    </source>
</evidence>
<reference evidence="9" key="2">
    <citation type="submission" date="2023-10" db="EMBL/GenBank/DDBJ databases">
        <authorList>
            <person name="Koga R."/>
            <person name="Fukatsu T."/>
        </authorList>
    </citation>
    <scope>NUCLEOTIDE SEQUENCE</scope>
    <source>
        <strain evidence="9">Kw-01</strain>
    </source>
</reference>
<feature type="transmembrane region" description="Helical" evidence="8">
    <location>
        <begin position="12"/>
        <end position="37"/>
    </location>
</feature>
<organism evidence="9">
    <name type="scientific">Candidatus Aschnera chinzeii</name>
    <dbReference type="NCBI Taxonomy" id="1485666"/>
    <lineage>
        <taxon>Bacteria</taxon>
        <taxon>Pseudomonadati</taxon>
        <taxon>Pseudomonadota</taxon>
        <taxon>Gammaproteobacteria</taxon>
        <taxon>Enterobacterales</taxon>
        <taxon>Enterobacteriaceae</taxon>
        <taxon>Candidatus Aschnera</taxon>
    </lineage>
</organism>
<dbReference type="EMBL" id="AP028961">
    <property type="protein sequence ID" value="BET44559.1"/>
    <property type="molecule type" value="Genomic_DNA"/>
</dbReference>
<accession>A0AAT9G4C7</accession>
<protein>
    <submittedName>
        <fullName evidence="9">Colicin uptake protein TolR</fullName>
    </submittedName>
</protein>
<dbReference type="PANTHER" id="PTHR30558:SF7">
    <property type="entry name" value="TOL-PAL SYSTEM PROTEIN TOLR"/>
    <property type="match status" value="1"/>
</dbReference>
<keyword evidence="7" id="KW-0813">Transport</keyword>
<dbReference type="GO" id="GO:0022857">
    <property type="term" value="F:transmembrane transporter activity"/>
    <property type="evidence" value="ECO:0007669"/>
    <property type="project" value="InterPro"/>
</dbReference>
<keyword evidence="4 7" id="KW-0812">Transmembrane</keyword>
<keyword evidence="3" id="KW-1003">Cell membrane</keyword>
<comment type="subcellular location">
    <subcellularLocation>
        <location evidence="1">Cell membrane</location>
        <topology evidence="1">Single-pass membrane protein</topology>
    </subcellularLocation>
    <subcellularLocation>
        <location evidence="7">Cell membrane</location>
        <topology evidence="7">Single-pass type II membrane protein</topology>
    </subcellularLocation>
</comment>
<evidence type="ECO:0000256" key="3">
    <source>
        <dbReference type="ARBA" id="ARBA00022475"/>
    </source>
</evidence>
<gene>
    <name evidence="9" type="primary">tolR</name>
    <name evidence="9" type="ORF">ACHINZ_2310</name>
</gene>
<evidence type="ECO:0000256" key="8">
    <source>
        <dbReference type="SAM" id="Phobius"/>
    </source>
</evidence>
<sequence>MHIKNKFHIKNEINIIPLLDVLLVLVLIFMITTALFVTNLKVSLPVASHATAISNDNIPKVTIEILDSNKYYVIINDNRKKCFNLNDIFLIARLELLKNTKTFFLIAASKNIFYKEIISVLDILYKAGVTEIGFMTKSI</sequence>
<name>A0AAT9G4C7_9ENTR</name>
<evidence type="ECO:0000256" key="6">
    <source>
        <dbReference type="ARBA" id="ARBA00023136"/>
    </source>
</evidence>
<evidence type="ECO:0000256" key="4">
    <source>
        <dbReference type="ARBA" id="ARBA00022692"/>
    </source>
</evidence>
<evidence type="ECO:0000256" key="1">
    <source>
        <dbReference type="ARBA" id="ARBA00004162"/>
    </source>
</evidence>
<evidence type="ECO:0000256" key="7">
    <source>
        <dbReference type="RuleBase" id="RU003879"/>
    </source>
</evidence>
<keyword evidence="5 8" id="KW-1133">Transmembrane helix</keyword>
<reference evidence="9" key="1">
    <citation type="journal article" date="2023" name="Front. Microbiol.">
        <title>Genome analysis of Candidatus Aschnera chinzeii, the bacterial endosymbiont of the blood-sucking bat fly Penicillidia jenynsii (Insecta: Diptera: Nycteribiidae).</title>
        <authorList>
            <person name="Koga R."/>
            <person name="Moriyama M."/>
            <person name="Nozaki T."/>
            <person name="Fukatsu T."/>
        </authorList>
    </citation>
    <scope>NUCLEOTIDE SEQUENCE</scope>
    <source>
        <strain evidence="9">Kw-01</strain>
    </source>
</reference>
<keyword evidence="6 8" id="KW-0472">Membrane</keyword>
<dbReference type="PANTHER" id="PTHR30558">
    <property type="entry name" value="EXBD MEMBRANE COMPONENT OF PMF-DRIVEN MACROMOLECULE IMPORT SYSTEM"/>
    <property type="match status" value="1"/>
</dbReference>
<dbReference type="Gene3D" id="3.30.420.270">
    <property type="match status" value="1"/>
</dbReference>
<dbReference type="GO" id="GO:0005886">
    <property type="term" value="C:plasma membrane"/>
    <property type="evidence" value="ECO:0007669"/>
    <property type="project" value="UniProtKB-SubCell"/>
</dbReference>
<keyword evidence="7" id="KW-0653">Protein transport</keyword>
<dbReference type="Pfam" id="PF02472">
    <property type="entry name" value="ExbD"/>
    <property type="match status" value="1"/>
</dbReference>
<evidence type="ECO:0000256" key="2">
    <source>
        <dbReference type="ARBA" id="ARBA00005811"/>
    </source>
</evidence>
<dbReference type="AlphaFoldDB" id="A0AAT9G4C7"/>